<sequence length="306" mass="36324">MKTQTPIVFIIFNRPDVTEKVFNVIRQVQPSKLLVIADAPRQNRPDDEKDCAATRKIIERVDWDCEVLKNYADTNLGIKLRISSGLNWVFDIVEEAIILEDDCLPELSFFPFCEELLKKYQNDDRIMTISGNNFQFGRKRTEYSYYFSRYTLIWGWATWRRAWQKYDVEMKHWDSVRNHNWLHDILDDSRTVKYWSSLFQGCYEGSINSWALPWTFTSWIQNTLSILPNVNLVSNIGFSPNASHTRDTCNPLANYPTESIEFPLQHPPFIIRDRLADQFTQQTQFDIDIKLRFKRKFQRVLKQISL</sequence>
<proteinExistence type="predicted"/>
<dbReference type="AlphaFoldDB" id="A0A951QU42"/>
<dbReference type="Gene3D" id="3.90.550.10">
    <property type="entry name" value="Spore Coat Polysaccharide Biosynthesis Protein SpsA, Chain A"/>
    <property type="match status" value="1"/>
</dbReference>
<dbReference type="Proteomes" id="UP000729701">
    <property type="component" value="Unassembled WGS sequence"/>
</dbReference>
<organism evidence="1 2">
    <name type="scientific">Cyanomargarita calcarea GSE-NOS-MK-12-04C</name>
    <dbReference type="NCBI Taxonomy" id="2839659"/>
    <lineage>
        <taxon>Bacteria</taxon>
        <taxon>Bacillati</taxon>
        <taxon>Cyanobacteriota</taxon>
        <taxon>Cyanophyceae</taxon>
        <taxon>Nostocales</taxon>
        <taxon>Cyanomargaritaceae</taxon>
        <taxon>Cyanomargarita</taxon>
    </lineage>
</organism>
<accession>A0A951QU42</accession>
<dbReference type="InterPro" id="IPR029044">
    <property type="entry name" value="Nucleotide-diphossugar_trans"/>
</dbReference>
<evidence type="ECO:0000313" key="2">
    <source>
        <dbReference type="Proteomes" id="UP000729701"/>
    </source>
</evidence>
<reference evidence="1" key="2">
    <citation type="journal article" date="2022" name="Microbiol. Resour. Announc.">
        <title>Metagenome Sequencing to Explore Phylogenomics of Terrestrial Cyanobacteria.</title>
        <authorList>
            <person name="Ward R.D."/>
            <person name="Stajich J.E."/>
            <person name="Johansen J.R."/>
            <person name="Huntemann M."/>
            <person name="Clum A."/>
            <person name="Foster B."/>
            <person name="Foster B."/>
            <person name="Roux S."/>
            <person name="Palaniappan K."/>
            <person name="Varghese N."/>
            <person name="Mukherjee S."/>
            <person name="Reddy T.B.K."/>
            <person name="Daum C."/>
            <person name="Copeland A."/>
            <person name="Chen I.A."/>
            <person name="Ivanova N.N."/>
            <person name="Kyrpides N.C."/>
            <person name="Shapiro N."/>
            <person name="Eloe-Fadrosh E.A."/>
            <person name="Pietrasiak N."/>
        </authorList>
    </citation>
    <scope>NUCLEOTIDE SEQUENCE</scope>
    <source>
        <strain evidence="1">GSE-NOS-MK-12-04C</strain>
    </source>
</reference>
<reference evidence="1" key="1">
    <citation type="submission" date="2021-05" db="EMBL/GenBank/DDBJ databases">
        <authorList>
            <person name="Pietrasiak N."/>
            <person name="Ward R."/>
            <person name="Stajich J.E."/>
            <person name="Kurbessoian T."/>
        </authorList>
    </citation>
    <scope>NUCLEOTIDE SEQUENCE</scope>
    <source>
        <strain evidence="1">GSE-NOS-MK-12-04C</strain>
    </source>
</reference>
<dbReference type="SUPFAM" id="SSF53448">
    <property type="entry name" value="Nucleotide-diphospho-sugar transferases"/>
    <property type="match status" value="1"/>
</dbReference>
<evidence type="ECO:0000313" key="1">
    <source>
        <dbReference type="EMBL" id="MBW4672275.1"/>
    </source>
</evidence>
<dbReference type="EMBL" id="JAHHGZ010000070">
    <property type="protein sequence ID" value="MBW4672275.1"/>
    <property type="molecule type" value="Genomic_DNA"/>
</dbReference>
<protein>
    <submittedName>
        <fullName evidence="1">Glycosyltransferase family 2 protein</fullName>
    </submittedName>
</protein>
<name>A0A951QU42_9CYAN</name>
<gene>
    <name evidence="1" type="ORF">KME60_33885</name>
</gene>
<comment type="caution">
    <text evidence="1">The sequence shown here is derived from an EMBL/GenBank/DDBJ whole genome shotgun (WGS) entry which is preliminary data.</text>
</comment>